<reference evidence="2" key="1">
    <citation type="journal article" date="2014" name="Int. J. Syst. Evol. Microbiol.">
        <title>Complete genome sequence of Corynebacterium casei LMG S-19264T (=DSM 44701T), isolated from a smear-ripened cheese.</title>
        <authorList>
            <consortium name="US DOE Joint Genome Institute (JGI-PGF)"/>
            <person name="Walter F."/>
            <person name="Albersmeier A."/>
            <person name="Kalinowski J."/>
            <person name="Ruckert C."/>
        </authorList>
    </citation>
    <scope>NUCLEOTIDE SEQUENCE</scope>
    <source>
        <strain evidence="2">CGMCC 1.15519</strain>
    </source>
</reference>
<evidence type="ECO:0000259" key="1">
    <source>
        <dbReference type="PROSITE" id="PS51819"/>
    </source>
</evidence>
<dbReference type="Gene3D" id="3.30.720.110">
    <property type="match status" value="1"/>
</dbReference>
<reference evidence="2" key="2">
    <citation type="submission" date="2020-09" db="EMBL/GenBank/DDBJ databases">
        <authorList>
            <person name="Sun Q."/>
            <person name="Zhou Y."/>
        </authorList>
    </citation>
    <scope>NUCLEOTIDE SEQUENCE</scope>
    <source>
        <strain evidence="2">CGMCC 1.15519</strain>
    </source>
</reference>
<dbReference type="PROSITE" id="PS51819">
    <property type="entry name" value="VOC"/>
    <property type="match status" value="1"/>
</dbReference>
<dbReference type="SUPFAM" id="SSF54593">
    <property type="entry name" value="Glyoxalase/Bleomycin resistance protein/Dihydroxybiphenyl dioxygenase"/>
    <property type="match status" value="1"/>
</dbReference>
<dbReference type="Gene3D" id="3.30.720.120">
    <property type="match status" value="1"/>
</dbReference>
<comment type="caution">
    <text evidence="2">The sequence shown here is derived from an EMBL/GenBank/DDBJ whole genome shotgun (WGS) entry which is preliminary data.</text>
</comment>
<dbReference type="InterPro" id="IPR037523">
    <property type="entry name" value="VOC_core"/>
</dbReference>
<dbReference type="AlphaFoldDB" id="A0A916ZHP1"/>
<dbReference type="EMBL" id="BMJM01000001">
    <property type="protein sequence ID" value="GGD98622.1"/>
    <property type="molecule type" value="Genomic_DNA"/>
</dbReference>
<dbReference type="PANTHER" id="PTHR34109:SF1">
    <property type="entry name" value="VOC DOMAIN-CONTAINING PROTEIN"/>
    <property type="match status" value="1"/>
</dbReference>
<evidence type="ECO:0000313" key="3">
    <source>
        <dbReference type="Proteomes" id="UP000635071"/>
    </source>
</evidence>
<accession>A0A916ZHP1</accession>
<feature type="domain" description="VOC" evidence="1">
    <location>
        <begin position="9"/>
        <end position="134"/>
    </location>
</feature>
<dbReference type="CDD" id="cd07246">
    <property type="entry name" value="VOC_like"/>
    <property type="match status" value="1"/>
</dbReference>
<dbReference type="PANTHER" id="PTHR34109">
    <property type="entry name" value="BNAUNNG04460D PROTEIN-RELATED"/>
    <property type="match status" value="1"/>
</dbReference>
<dbReference type="RefSeq" id="WP_188760937.1">
    <property type="nucleotide sequence ID" value="NZ_BMJM01000001.1"/>
</dbReference>
<dbReference type="Pfam" id="PF00903">
    <property type="entry name" value="Glyoxalase"/>
    <property type="match status" value="1"/>
</dbReference>
<gene>
    <name evidence="2" type="ORF">GCM10011529_00850</name>
</gene>
<organism evidence="2 3">
    <name type="scientific">Sandarakinorhabdus glacialis</name>
    <dbReference type="NCBI Taxonomy" id="1614636"/>
    <lineage>
        <taxon>Bacteria</taxon>
        <taxon>Pseudomonadati</taxon>
        <taxon>Pseudomonadota</taxon>
        <taxon>Alphaproteobacteria</taxon>
        <taxon>Sphingomonadales</taxon>
        <taxon>Sphingosinicellaceae</taxon>
        <taxon>Sandarakinorhabdus</taxon>
    </lineage>
</organism>
<dbReference type="Proteomes" id="UP000635071">
    <property type="component" value="Unassembled WGS sequence"/>
</dbReference>
<keyword evidence="3" id="KW-1185">Reference proteome</keyword>
<dbReference type="InterPro" id="IPR029068">
    <property type="entry name" value="Glyas_Bleomycin-R_OHBP_Dase"/>
</dbReference>
<proteinExistence type="predicted"/>
<sequence length="151" mass="15688">MTETMIPKTLPGVTPHLVCEGAAAAIDFYKAAFGAEEVVRLPGKDGLLMHAALNINGGMIMLVDQFPEMPVDSPTKLGGSSVTLHIYVPDAAAAIARAAAAGATVTMPAQAMFWGDMYGMVIDSFGHVWSIATPMGEPKNSAELAAALQEA</sequence>
<protein>
    <submittedName>
        <fullName evidence="2">Glyoxalase</fullName>
    </submittedName>
</protein>
<evidence type="ECO:0000313" key="2">
    <source>
        <dbReference type="EMBL" id="GGD98622.1"/>
    </source>
</evidence>
<name>A0A916ZHP1_9SPHN</name>
<dbReference type="InterPro" id="IPR004360">
    <property type="entry name" value="Glyas_Fos-R_dOase_dom"/>
</dbReference>